<dbReference type="CDD" id="cd02869">
    <property type="entry name" value="PseudoU_synth_RluA_like"/>
    <property type="match status" value="1"/>
</dbReference>
<comment type="catalytic activity">
    <reaction evidence="5">
        <text>a uridine in RNA = a pseudouridine in RNA</text>
        <dbReference type="Rhea" id="RHEA:48348"/>
        <dbReference type="Rhea" id="RHEA-COMP:12068"/>
        <dbReference type="Rhea" id="RHEA-COMP:12069"/>
        <dbReference type="ChEBI" id="CHEBI:65314"/>
        <dbReference type="ChEBI" id="CHEBI:65315"/>
    </reaction>
</comment>
<dbReference type="Pfam" id="PF00849">
    <property type="entry name" value="PseudoU_synth_2"/>
    <property type="match status" value="1"/>
</dbReference>
<dbReference type="PROSITE" id="PS01129">
    <property type="entry name" value="PSI_RLU"/>
    <property type="match status" value="1"/>
</dbReference>
<dbReference type="SUPFAM" id="SSF55120">
    <property type="entry name" value="Pseudouridine synthase"/>
    <property type="match status" value="1"/>
</dbReference>
<dbReference type="InterPro" id="IPR036986">
    <property type="entry name" value="S4_RNA-bd_sf"/>
</dbReference>
<dbReference type="Pfam" id="PF01479">
    <property type="entry name" value="S4"/>
    <property type="match status" value="1"/>
</dbReference>
<evidence type="ECO:0000256" key="1">
    <source>
        <dbReference type="ARBA" id="ARBA00010876"/>
    </source>
</evidence>
<comment type="similarity">
    <text evidence="1 5">Belongs to the pseudouridine synthase RluA family.</text>
</comment>
<dbReference type="InterPro" id="IPR006225">
    <property type="entry name" value="PsdUridine_synth_RluC/D"/>
</dbReference>
<evidence type="ECO:0000256" key="2">
    <source>
        <dbReference type="ARBA" id="ARBA00023235"/>
    </source>
</evidence>
<accession>A0ABS5R1K3</accession>
<dbReference type="SUPFAM" id="SSF55174">
    <property type="entry name" value="Alpha-L RNA-binding motif"/>
    <property type="match status" value="1"/>
</dbReference>
<comment type="catalytic activity">
    <reaction evidence="3">
        <text>uridine(1911/1915/1917) in 23S rRNA = pseudouridine(1911/1915/1917) in 23S rRNA</text>
        <dbReference type="Rhea" id="RHEA:42524"/>
        <dbReference type="Rhea" id="RHEA-COMP:10097"/>
        <dbReference type="Rhea" id="RHEA-COMP:10098"/>
        <dbReference type="ChEBI" id="CHEBI:65314"/>
        <dbReference type="ChEBI" id="CHEBI:65315"/>
        <dbReference type="EC" id="5.4.99.23"/>
    </reaction>
</comment>
<feature type="domain" description="RNA-binding S4" evidence="7">
    <location>
        <begin position="34"/>
        <end position="99"/>
    </location>
</feature>
<feature type="compositionally biased region" description="Acidic residues" evidence="6">
    <location>
        <begin position="1"/>
        <end position="15"/>
    </location>
</feature>
<dbReference type="InterPro" id="IPR002942">
    <property type="entry name" value="S4_RNA-bd"/>
</dbReference>
<evidence type="ECO:0000313" key="9">
    <source>
        <dbReference type="Proteomes" id="UP001166585"/>
    </source>
</evidence>
<dbReference type="InterPro" id="IPR006224">
    <property type="entry name" value="PsdUridine_synth_RluA-like_CS"/>
</dbReference>
<keyword evidence="4" id="KW-0694">RNA-binding</keyword>
<dbReference type="InterPro" id="IPR020103">
    <property type="entry name" value="PsdUridine_synth_cat_dom_sf"/>
</dbReference>
<dbReference type="InterPro" id="IPR050188">
    <property type="entry name" value="RluA_PseudoU_synthase"/>
</dbReference>
<protein>
    <recommendedName>
        <fullName evidence="5">Pseudouridine synthase</fullName>
        <ecNumber evidence="5">5.4.99.-</ecNumber>
    </recommendedName>
</protein>
<dbReference type="Gene3D" id="3.30.2350.10">
    <property type="entry name" value="Pseudouridine synthase"/>
    <property type="match status" value="1"/>
</dbReference>
<proteinExistence type="inferred from homology"/>
<feature type="region of interest" description="Disordered" evidence="6">
    <location>
        <begin position="1"/>
        <end position="20"/>
    </location>
</feature>
<keyword evidence="2 5" id="KW-0413">Isomerase</keyword>
<dbReference type="Proteomes" id="UP001166585">
    <property type="component" value="Unassembled WGS sequence"/>
</dbReference>
<dbReference type="CDD" id="cd00165">
    <property type="entry name" value="S4"/>
    <property type="match status" value="1"/>
</dbReference>
<evidence type="ECO:0000256" key="3">
    <source>
        <dbReference type="ARBA" id="ARBA00036882"/>
    </source>
</evidence>
<dbReference type="PROSITE" id="PS50889">
    <property type="entry name" value="S4"/>
    <property type="match status" value="1"/>
</dbReference>
<comment type="caution">
    <text evidence="8">The sequence shown here is derived from an EMBL/GenBank/DDBJ whole genome shotgun (WGS) entry which is preliminary data.</text>
</comment>
<dbReference type="RefSeq" id="WP_213753373.1">
    <property type="nucleotide sequence ID" value="NZ_JAHCQH010000002.1"/>
</dbReference>
<dbReference type="PANTHER" id="PTHR21600">
    <property type="entry name" value="MITOCHONDRIAL RNA PSEUDOURIDINE SYNTHASE"/>
    <property type="match status" value="1"/>
</dbReference>
<evidence type="ECO:0000259" key="7">
    <source>
        <dbReference type="SMART" id="SM00363"/>
    </source>
</evidence>
<organism evidence="8 9">
    <name type="scientific">Ancylobacter radicis</name>
    <dbReference type="NCBI Taxonomy" id="2836179"/>
    <lineage>
        <taxon>Bacteria</taxon>
        <taxon>Pseudomonadati</taxon>
        <taxon>Pseudomonadota</taxon>
        <taxon>Alphaproteobacteria</taxon>
        <taxon>Hyphomicrobiales</taxon>
        <taxon>Xanthobacteraceae</taxon>
        <taxon>Ancylobacter</taxon>
    </lineage>
</organism>
<dbReference type="PANTHER" id="PTHR21600:SF44">
    <property type="entry name" value="RIBOSOMAL LARGE SUBUNIT PSEUDOURIDINE SYNTHASE D"/>
    <property type="match status" value="1"/>
</dbReference>
<dbReference type="InterPro" id="IPR006145">
    <property type="entry name" value="PsdUridine_synth_RsuA/RluA"/>
</dbReference>
<reference evidence="8" key="1">
    <citation type="submission" date="2021-05" db="EMBL/GenBank/DDBJ databases">
        <authorList>
            <person name="Sun Q."/>
            <person name="Inoue M."/>
        </authorList>
    </citation>
    <scope>NUCLEOTIDE SEQUENCE</scope>
    <source>
        <strain evidence="8">VKM B-3255</strain>
    </source>
</reference>
<comment type="function">
    <text evidence="5">Responsible for synthesis of pseudouridine from uracil.</text>
</comment>
<dbReference type="EMBL" id="JAHCQH010000002">
    <property type="protein sequence ID" value="MBS9475496.1"/>
    <property type="molecule type" value="Genomic_DNA"/>
</dbReference>
<name>A0ABS5R1K3_9HYPH</name>
<evidence type="ECO:0000256" key="6">
    <source>
        <dbReference type="SAM" id="MobiDB-lite"/>
    </source>
</evidence>
<keyword evidence="9" id="KW-1185">Reference proteome</keyword>
<dbReference type="NCBIfam" id="TIGR00005">
    <property type="entry name" value="rluA_subfam"/>
    <property type="match status" value="1"/>
</dbReference>
<dbReference type="Gene3D" id="3.10.290.10">
    <property type="entry name" value="RNA-binding S4 domain"/>
    <property type="match status" value="1"/>
</dbReference>
<evidence type="ECO:0000313" key="8">
    <source>
        <dbReference type="EMBL" id="MBS9475496.1"/>
    </source>
</evidence>
<dbReference type="EC" id="5.4.99.-" evidence="5"/>
<dbReference type="SMART" id="SM00363">
    <property type="entry name" value="S4"/>
    <property type="match status" value="1"/>
</dbReference>
<evidence type="ECO:0000256" key="5">
    <source>
        <dbReference type="RuleBase" id="RU362028"/>
    </source>
</evidence>
<gene>
    <name evidence="8" type="ORF">KIP89_00025</name>
</gene>
<sequence length="348" mass="37309">MPAPDELLDDMDDVAPEAGATRVDITAGPEDEGLRLDRVLARHLPELSRTRLQALIASGQVSREDHPVTSGSAKVGAGQHFRVDVPPPEAAEPVAQDLPLVIVHEDEDLIVVDKPAGLVVHPAPGNPDGTLVNALLHHCGDSLSGIGGVRRPGIVHRLDKETSGLLVVAKNDRAHQGLAAQFADHGRTGPLERAYLAFVWGVPDLASGTVDAPLGRHPVSRERIAVRASGRFAITHWNLLASFNDREGRPIASLVECRLETGRTHQIRVHMAHIGHSLLGDTVYGGGQRTKANRLGEEARARLETLGRQALHAARLGFEHPRTGEFLSFDSALPPELAALQKALILEG</sequence>
<evidence type="ECO:0000256" key="4">
    <source>
        <dbReference type="PROSITE-ProRule" id="PRU00182"/>
    </source>
</evidence>